<accession>A0A6N6WKW2</accession>
<dbReference type="EMBL" id="VOSW01000011">
    <property type="protein sequence ID" value="KAE8760474.1"/>
    <property type="molecule type" value="Genomic_DNA"/>
</dbReference>
<feature type="region of interest" description="Disordered" evidence="1">
    <location>
        <begin position="1"/>
        <end position="38"/>
    </location>
</feature>
<reference evidence="2 3" key="1">
    <citation type="journal article" date="2020" name="Int. J. Syst. Evol. Microbiol.">
        <title>Paraburkholderia madseniana sp. nov., a phenolic acid-degrading bacterium isolated from acidic forest soil.</title>
        <authorList>
            <person name="Wilhelm R.C."/>
            <person name="Murphy S.J.L."/>
            <person name="Feriancek N.M."/>
            <person name="Karasz D.C."/>
            <person name="DeRito C.M."/>
            <person name="Newman J.D."/>
            <person name="Buckley D.H."/>
        </authorList>
    </citation>
    <scope>NUCLEOTIDE SEQUENCE [LARGE SCALE GENOMIC DNA]</scope>
    <source>
        <strain evidence="2 3">RP11</strain>
    </source>
</reference>
<sequence length="87" mass="9108">MNQFDLRESPIPGAYSAGAARDHKAANGIPGLRSRPVGRKASSRIRRAVWLPAAFAGLMTAGCTSLPQAGSNECVGPVSYCQPFFGS</sequence>
<organism evidence="2 3">
    <name type="scientific">Paraburkholderia madseniana</name>
    <dbReference type="NCBI Taxonomy" id="2599607"/>
    <lineage>
        <taxon>Bacteria</taxon>
        <taxon>Pseudomonadati</taxon>
        <taxon>Pseudomonadota</taxon>
        <taxon>Betaproteobacteria</taxon>
        <taxon>Burkholderiales</taxon>
        <taxon>Burkholderiaceae</taxon>
        <taxon>Paraburkholderia</taxon>
    </lineage>
</organism>
<name>A0A6N6WKW2_9BURK</name>
<gene>
    <name evidence="2" type="ORF">FSO04_08025</name>
</gene>
<comment type="caution">
    <text evidence="2">The sequence shown here is derived from an EMBL/GenBank/DDBJ whole genome shotgun (WGS) entry which is preliminary data.</text>
</comment>
<evidence type="ECO:0000313" key="3">
    <source>
        <dbReference type="Proteomes" id="UP000463700"/>
    </source>
</evidence>
<dbReference type="RefSeq" id="WP_154559159.1">
    <property type="nucleotide sequence ID" value="NZ_VOSW01000011.1"/>
</dbReference>
<protein>
    <submittedName>
        <fullName evidence="2">Uncharacterized protein</fullName>
    </submittedName>
</protein>
<dbReference type="OrthoDB" id="9133389at2"/>
<dbReference type="AlphaFoldDB" id="A0A6N6WKW2"/>
<proteinExistence type="predicted"/>
<evidence type="ECO:0000313" key="2">
    <source>
        <dbReference type="EMBL" id="KAE8760474.1"/>
    </source>
</evidence>
<evidence type="ECO:0000256" key="1">
    <source>
        <dbReference type="SAM" id="MobiDB-lite"/>
    </source>
</evidence>
<dbReference type="Proteomes" id="UP000463700">
    <property type="component" value="Unassembled WGS sequence"/>
</dbReference>